<dbReference type="RefSeq" id="WP_382378306.1">
    <property type="nucleotide sequence ID" value="NZ_JBHRZI010000030.1"/>
</dbReference>
<dbReference type="SUPFAM" id="SSF54909">
    <property type="entry name" value="Dimeric alpha+beta barrel"/>
    <property type="match status" value="1"/>
</dbReference>
<dbReference type="Pfam" id="PF03992">
    <property type="entry name" value="ABM"/>
    <property type="match status" value="1"/>
</dbReference>
<dbReference type="EC" id="1.-.-.-" evidence="2"/>
<keyword evidence="2" id="KW-0503">Monooxygenase</keyword>
<proteinExistence type="predicted"/>
<organism evidence="2 3">
    <name type="scientific">Lentzea rhizosphaerae</name>
    <dbReference type="NCBI Taxonomy" id="2041025"/>
    <lineage>
        <taxon>Bacteria</taxon>
        <taxon>Bacillati</taxon>
        <taxon>Actinomycetota</taxon>
        <taxon>Actinomycetes</taxon>
        <taxon>Pseudonocardiales</taxon>
        <taxon>Pseudonocardiaceae</taxon>
        <taxon>Lentzea</taxon>
    </lineage>
</organism>
<feature type="domain" description="ABM" evidence="1">
    <location>
        <begin position="3"/>
        <end position="93"/>
    </location>
</feature>
<evidence type="ECO:0000313" key="3">
    <source>
        <dbReference type="Proteomes" id="UP001595690"/>
    </source>
</evidence>
<dbReference type="PROSITE" id="PS51725">
    <property type="entry name" value="ABM"/>
    <property type="match status" value="1"/>
</dbReference>
<protein>
    <submittedName>
        <fullName evidence="2">Quinol monooxygenase</fullName>
        <ecNumber evidence="2">1.-.-.-</ecNumber>
    </submittedName>
</protein>
<keyword evidence="3" id="KW-1185">Reference proteome</keyword>
<dbReference type="GO" id="GO:0004497">
    <property type="term" value="F:monooxygenase activity"/>
    <property type="evidence" value="ECO:0007669"/>
    <property type="project" value="UniProtKB-KW"/>
</dbReference>
<dbReference type="InterPro" id="IPR011008">
    <property type="entry name" value="Dimeric_a/b-barrel"/>
</dbReference>
<keyword evidence="2" id="KW-0560">Oxidoreductase</keyword>
<dbReference type="InterPro" id="IPR007138">
    <property type="entry name" value="ABM_dom"/>
</dbReference>
<comment type="caution">
    <text evidence="2">The sequence shown here is derived from an EMBL/GenBank/DDBJ whole genome shotgun (WGS) entry which is preliminary data.</text>
</comment>
<evidence type="ECO:0000259" key="1">
    <source>
        <dbReference type="PROSITE" id="PS51725"/>
    </source>
</evidence>
<dbReference type="Gene3D" id="3.30.70.100">
    <property type="match status" value="1"/>
</dbReference>
<gene>
    <name evidence="2" type="ORF">ACFOWZ_35495</name>
</gene>
<accession>A0ABV8C488</accession>
<name>A0ABV8C488_9PSEU</name>
<dbReference type="Proteomes" id="UP001595690">
    <property type="component" value="Unassembled WGS sequence"/>
</dbReference>
<sequence>MAFGYIGSMRTKPGHRDDVVAILTRGQAGLREAGCRVYAVGLDPEDEDKIWVSEVWESARHHAESLQLPETKAAIAEAMPMLTGEFTGQKVEVVGGLGVG</sequence>
<dbReference type="EMBL" id="JBHRZI010000030">
    <property type="protein sequence ID" value="MFC3896810.1"/>
    <property type="molecule type" value="Genomic_DNA"/>
</dbReference>
<evidence type="ECO:0000313" key="2">
    <source>
        <dbReference type="EMBL" id="MFC3896810.1"/>
    </source>
</evidence>
<reference evidence="3" key="1">
    <citation type="journal article" date="2019" name="Int. J. Syst. Evol. Microbiol.">
        <title>The Global Catalogue of Microorganisms (GCM) 10K type strain sequencing project: providing services to taxonomists for standard genome sequencing and annotation.</title>
        <authorList>
            <consortium name="The Broad Institute Genomics Platform"/>
            <consortium name="The Broad Institute Genome Sequencing Center for Infectious Disease"/>
            <person name="Wu L."/>
            <person name="Ma J."/>
        </authorList>
    </citation>
    <scope>NUCLEOTIDE SEQUENCE [LARGE SCALE GENOMIC DNA]</scope>
    <source>
        <strain evidence="3">CGMCC 4.7405</strain>
    </source>
</reference>